<dbReference type="Proteomes" id="UP000078454">
    <property type="component" value="Unassembled WGS sequence"/>
</dbReference>
<accession>A0A198ATM8</accession>
<evidence type="ECO:0000313" key="5">
    <source>
        <dbReference type="EMBL" id="OAS24440.1"/>
    </source>
</evidence>
<dbReference type="STRING" id="1850517.A8708_08915"/>
<comment type="similarity">
    <text evidence="1 4">Belongs to the glycosyl hydrolase 43 family.</text>
</comment>
<name>A0A198ATM8_9BACL</name>
<evidence type="ECO:0000256" key="1">
    <source>
        <dbReference type="ARBA" id="ARBA00009865"/>
    </source>
</evidence>
<dbReference type="Pfam" id="PF04616">
    <property type="entry name" value="Glyco_hydro_43"/>
    <property type="match status" value="1"/>
</dbReference>
<evidence type="ECO:0000256" key="2">
    <source>
        <dbReference type="ARBA" id="ARBA00022801"/>
    </source>
</evidence>
<dbReference type="InterPro" id="IPR023296">
    <property type="entry name" value="Glyco_hydro_beta-prop_sf"/>
</dbReference>
<dbReference type="SUPFAM" id="SSF75005">
    <property type="entry name" value="Arabinanase/levansucrase/invertase"/>
    <property type="match status" value="1"/>
</dbReference>
<evidence type="ECO:0000256" key="3">
    <source>
        <dbReference type="ARBA" id="ARBA00023295"/>
    </source>
</evidence>
<reference evidence="5 6" key="1">
    <citation type="submission" date="2016-05" db="EMBL/GenBank/DDBJ databases">
        <title>Paenibacillus sp. 1ZS3-15 nov., isolated from the rhizosphere soil.</title>
        <authorList>
            <person name="Zhang X.X."/>
            <person name="Zhang J."/>
        </authorList>
    </citation>
    <scope>NUCLEOTIDE SEQUENCE [LARGE SCALE GENOMIC DNA]</scope>
    <source>
        <strain evidence="5 6">1ZS3-15</strain>
    </source>
</reference>
<keyword evidence="6" id="KW-1185">Reference proteome</keyword>
<evidence type="ECO:0000313" key="6">
    <source>
        <dbReference type="Proteomes" id="UP000078454"/>
    </source>
</evidence>
<comment type="caution">
    <text evidence="5">The sequence shown here is derived from an EMBL/GenBank/DDBJ whole genome shotgun (WGS) entry which is preliminary data.</text>
</comment>
<dbReference type="GO" id="GO:0004553">
    <property type="term" value="F:hydrolase activity, hydrolyzing O-glycosyl compounds"/>
    <property type="evidence" value="ECO:0007669"/>
    <property type="project" value="InterPro"/>
</dbReference>
<dbReference type="InterPro" id="IPR006710">
    <property type="entry name" value="Glyco_hydro_43"/>
</dbReference>
<keyword evidence="2 4" id="KW-0378">Hydrolase</keyword>
<dbReference type="GO" id="GO:0005975">
    <property type="term" value="P:carbohydrate metabolic process"/>
    <property type="evidence" value="ECO:0007669"/>
    <property type="project" value="InterPro"/>
</dbReference>
<gene>
    <name evidence="5" type="ORF">A8708_08915</name>
</gene>
<dbReference type="Gene3D" id="2.115.10.20">
    <property type="entry name" value="Glycosyl hydrolase domain, family 43"/>
    <property type="match status" value="2"/>
</dbReference>
<sequence length="312" mass="35132">MREKRFAFYKRMGEIIMKFADMTAGIPYAKDPAVVFYKGKYFLYYSRGPFIDGRWGIGVAESTDLDNWTKIGEVPLEQPCEGKGICAPGAIVLEGRVHLFYQTYGNFPKDAICHAVSEDGLIFTKNETNPIFAPTGAWNNGRAIDADVVVHDEKLFLYFATRDPKGEIQMQGVATAPLHSDYGGSTWTQACTDTILKPELAWEGACIEAAAMCKREGKLYMFYAGAYNNAPQQIGCAISEDGIRWERLFEEPLLPNGEPGSWNSSESGHPFLFVDQDERTYLFYQGNNDMGKTWYLSKVEIGWREGMPFVME</sequence>
<dbReference type="PANTHER" id="PTHR35279:SF1">
    <property type="entry name" value="ARABINANASE_LEVANSUCRASE_INVERTASE"/>
    <property type="match status" value="1"/>
</dbReference>
<dbReference type="EMBL" id="LYPB01000030">
    <property type="protein sequence ID" value="OAS24440.1"/>
    <property type="molecule type" value="Genomic_DNA"/>
</dbReference>
<organism evidence="5 6">
    <name type="scientific">Paenibacillus oryzisoli</name>
    <dbReference type="NCBI Taxonomy" id="1850517"/>
    <lineage>
        <taxon>Bacteria</taxon>
        <taxon>Bacillati</taxon>
        <taxon>Bacillota</taxon>
        <taxon>Bacilli</taxon>
        <taxon>Bacillales</taxon>
        <taxon>Paenibacillaceae</taxon>
        <taxon>Paenibacillus</taxon>
    </lineage>
</organism>
<keyword evidence="3 4" id="KW-0326">Glycosidase</keyword>
<evidence type="ECO:0000256" key="4">
    <source>
        <dbReference type="RuleBase" id="RU361187"/>
    </source>
</evidence>
<proteinExistence type="inferred from homology"/>
<dbReference type="AlphaFoldDB" id="A0A198ATM8"/>
<protein>
    <submittedName>
        <fullName evidence="5">Glycoside hydrolase</fullName>
    </submittedName>
</protein>
<dbReference type="PANTHER" id="PTHR35279">
    <property type="match status" value="1"/>
</dbReference>